<dbReference type="STRING" id="217511.GCA_001463845_00387"/>
<comment type="caution">
    <text evidence="2">The sequence shown here is derived from an EMBL/GenBank/DDBJ whole genome shotgun (WGS) entry which is preliminary data.</text>
</comment>
<sequence>MISIGILAATGGASAMDLFPHRAVYDLVQSGQSSSEFDSIDGRIVVEVKHDSCDAYELEYRFVARFVGNQELIVVDQQIELDETLDGKTLEFSNVSTVDGLRDQASIGKATTGGGKTEVRYDQPADKIVEIAAASFPISHTRNLIEAAKRGEFVYEAQIFDGDPEAEKQTRSTSIIADTPDEPDMSGEAAAEGDGSEEKPGSDVLAGLTRWRISEAYYDATGGADAEPDFSTSYTLYENGVSDALTMNFEGYSLSGQISEFTPLQAVDCSGTSVEN</sequence>
<dbReference type="HOGENOM" id="CLU_064490_0_0_5"/>
<accession>Q0G6D2</accession>
<protein>
    <recommendedName>
        <fullName evidence="4">DUF1849 family protein</fullName>
    </recommendedName>
</protein>
<dbReference type="Proteomes" id="UP000004310">
    <property type="component" value="Unassembled WGS sequence"/>
</dbReference>
<name>Q0G6D2_9HYPH</name>
<dbReference type="eggNOG" id="ENOG502ZXPR">
    <property type="taxonomic scope" value="Bacteria"/>
</dbReference>
<evidence type="ECO:0000313" key="2">
    <source>
        <dbReference type="EMBL" id="EAU42782.1"/>
    </source>
</evidence>
<feature type="region of interest" description="Disordered" evidence="1">
    <location>
        <begin position="164"/>
        <end position="202"/>
    </location>
</feature>
<dbReference type="EMBL" id="AATP01000001">
    <property type="protein sequence ID" value="EAU42782.1"/>
    <property type="molecule type" value="Genomic_DNA"/>
</dbReference>
<dbReference type="Pfam" id="PF08904">
    <property type="entry name" value="EipB_like"/>
    <property type="match status" value="1"/>
</dbReference>
<organism evidence="2 3">
    <name type="scientific">Fulvimarina pelagi HTCC2506</name>
    <dbReference type="NCBI Taxonomy" id="314231"/>
    <lineage>
        <taxon>Bacteria</taxon>
        <taxon>Pseudomonadati</taxon>
        <taxon>Pseudomonadota</taxon>
        <taxon>Alphaproteobacteria</taxon>
        <taxon>Hyphomicrobiales</taxon>
        <taxon>Aurantimonadaceae</taxon>
        <taxon>Fulvimarina</taxon>
    </lineage>
</organism>
<proteinExistence type="predicted"/>
<reference evidence="2 3" key="1">
    <citation type="journal article" date="2010" name="J. Bacteriol.">
        <title>Genome sequence of Fulvimarina pelagi HTCC2506T, a Mn(II)-oxidizing alphaproteobacterium possessing an aerobic anoxygenic photosynthetic gene cluster and Xanthorhodopsin.</title>
        <authorList>
            <person name="Kang I."/>
            <person name="Oh H.M."/>
            <person name="Lim S.I."/>
            <person name="Ferriera S."/>
            <person name="Giovannoni S.J."/>
            <person name="Cho J.C."/>
        </authorList>
    </citation>
    <scope>NUCLEOTIDE SEQUENCE [LARGE SCALE GENOMIC DNA]</scope>
    <source>
        <strain evidence="2 3">HTCC2506</strain>
    </source>
</reference>
<evidence type="ECO:0000256" key="1">
    <source>
        <dbReference type="SAM" id="MobiDB-lite"/>
    </source>
</evidence>
<evidence type="ECO:0008006" key="4">
    <source>
        <dbReference type="Google" id="ProtNLM"/>
    </source>
</evidence>
<gene>
    <name evidence="2" type="ORF">FP2506_08071</name>
</gene>
<evidence type="ECO:0000313" key="3">
    <source>
        <dbReference type="Proteomes" id="UP000004310"/>
    </source>
</evidence>
<keyword evidence="3" id="KW-1185">Reference proteome</keyword>
<dbReference type="AlphaFoldDB" id="Q0G6D2"/>
<dbReference type="InterPro" id="IPR015000">
    <property type="entry name" value="EipB-like"/>
</dbReference>